<dbReference type="OrthoDB" id="5464925at2"/>
<dbReference type="EMBL" id="QPJT01000013">
    <property type="protein sequence ID" value="RCX15473.1"/>
    <property type="molecule type" value="Genomic_DNA"/>
</dbReference>
<dbReference type="InterPro" id="IPR027417">
    <property type="entry name" value="P-loop_NTPase"/>
</dbReference>
<gene>
    <name evidence="1" type="ORF">DFR58_11354</name>
</gene>
<comment type="caution">
    <text evidence="1">The sequence shown here is derived from an EMBL/GenBank/DDBJ whole genome shotgun (WGS) entry which is preliminary data.</text>
</comment>
<evidence type="ECO:0000313" key="1">
    <source>
        <dbReference type="EMBL" id="RCX15473.1"/>
    </source>
</evidence>
<dbReference type="Proteomes" id="UP000253034">
    <property type="component" value="Unassembled WGS sequence"/>
</dbReference>
<dbReference type="InterPro" id="IPR023823">
    <property type="entry name" value="CHP04066_peptide_maturation"/>
</dbReference>
<evidence type="ECO:0000313" key="2">
    <source>
        <dbReference type="Proteomes" id="UP000253034"/>
    </source>
</evidence>
<dbReference type="SUPFAM" id="SSF52540">
    <property type="entry name" value="P-loop containing nucleoside triphosphate hydrolases"/>
    <property type="match status" value="1"/>
</dbReference>
<protein>
    <submittedName>
        <fullName evidence="1">Peptide maturation system protein (TIGR04066 family)</fullName>
    </submittedName>
</protein>
<keyword evidence="2" id="KW-1185">Reference proteome</keyword>
<reference evidence="1 2" key="1">
    <citation type="submission" date="2018-07" db="EMBL/GenBank/DDBJ databases">
        <title>Genomic Encyclopedia of Type Strains, Phase IV (KMG-IV): sequencing the most valuable type-strain genomes for metagenomic binning, comparative biology and taxonomic classification.</title>
        <authorList>
            <person name="Goeker M."/>
        </authorList>
    </citation>
    <scope>NUCLEOTIDE SEQUENCE [LARGE SCALE GENOMIC DNA]</scope>
    <source>
        <strain evidence="1 2">DSM 27016</strain>
    </source>
</reference>
<dbReference type="RefSeq" id="WP_114298125.1">
    <property type="nucleotide sequence ID" value="NZ_QPJT01000013.1"/>
</dbReference>
<name>A0A369B202_9FIRM</name>
<dbReference type="Gene3D" id="3.40.50.300">
    <property type="entry name" value="P-loop containing nucleotide triphosphate hydrolases"/>
    <property type="match status" value="1"/>
</dbReference>
<organism evidence="1 2">
    <name type="scientific">Anaerobacterium chartisolvens</name>
    <dbReference type="NCBI Taxonomy" id="1297424"/>
    <lineage>
        <taxon>Bacteria</taxon>
        <taxon>Bacillati</taxon>
        <taxon>Bacillota</taxon>
        <taxon>Clostridia</taxon>
        <taxon>Eubacteriales</taxon>
        <taxon>Oscillospiraceae</taxon>
        <taxon>Anaerobacterium</taxon>
    </lineage>
</organism>
<dbReference type="NCBIfam" id="TIGR04066">
    <property type="entry name" value="nat_prod_clost"/>
    <property type="match status" value="1"/>
</dbReference>
<sequence>MNKQKIIIYPYDEQFSPVLRHKELLKEYEVVGLVSPRGWGLTGKDAGEADNGCYLGINITSDFDSSIDLCDAVLFSESRSELEFEKIIMPKVMKAVESGKDIVFTLPLQNDAYNTISKECKARNVNFKYYNYSDMVQAFHGIEAENEFLYDIDTPVIFVMGTGERANKFEIQLALRENILKMGYKITQVGTRGYCELLGFHSFPRFMYSNTISETNKIVLFNRFIKKLEKDECPNVIIIGVPGGIMPFNNMLPNRFGILAYEISQAVTPDTSIFCCYYAEYYPEYFSRTAEAVRYRLGCKVDCYNMGNIMFDWNDSKNNDKMVYTSLNSRFIDEKLRAYEKLDTPLFNVLNREGADGITNCLINKLVEYGETECV</sequence>
<accession>A0A369B202</accession>
<proteinExistence type="predicted"/>
<dbReference type="AlphaFoldDB" id="A0A369B202"/>